<dbReference type="InterPro" id="IPR020904">
    <property type="entry name" value="Sc_DH/Rdtase_CS"/>
</dbReference>
<dbReference type="PANTHER" id="PTHR42879:SF2">
    <property type="entry name" value="3-OXOACYL-[ACYL-CARRIER-PROTEIN] REDUCTASE FABG"/>
    <property type="match status" value="1"/>
</dbReference>
<dbReference type="EC" id="1.1.1.100" evidence="4"/>
<dbReference type="SUPFAM" id="SSF51735">
    <property type="entry name" value="NAD(P)-binding Rossmann-fold domains"/>
    <property type="match status" value="1"/>
</dbReference>
<protein>
    <submittedName>
        <fullName evidence="4">3-oxoacyl-[acyl-carrier-protein] reductase FabG</fullName>
        <ecNumber evidence="4">1.1.1.100</ecNumber>
    </submittedName>
</protein>
<dbReference type="InterPro" id="IPR036291">
    <property type="entry name" value="NAD(P)-bd_dom_sf"/>
</dbReference>
<dbReference type="PRINTS" id="PR00080">
    <property type="entry name" value="SDRFAMILY"/>
</dbReference>
<comment type="similarity">
    <text evidence="1">Belongs to the short-chain dehydrogenases/reductases (SDR) family.</text>
</comment>
<keyword evidence="3" id="KW-0753">Steroid metabolism</keyword>
<evidence type="ECO:0000256" key="2">
    <source>
        <dbReference type="ARBA" id="ARBA00023002"/>
    </source>
</evidence>
<reference evidence="4" key="1">
    <citation type="submission" date="2015-09" db="EMBL/GenBank/DDBJ databases">
        <authorList>
            <consortium name="Pathogen Informatics"/>
        </authorList>
    </citation>
    <scope>NUCLEOTIDE SEQUENCE</scope>
    <source>
        <strain evidence="4">2789STDY5834896</strain>
    </source>
</reference>
<evidence type="ECO:0000256" key="3">
    <source>
        <dbReference type="ARBA" id="ARBA00023221"/>
    </source>
</evidence>
<organism evidence="4">
    <name type="scientific">uncultured Anaerotruncus sp</name>
    <dbReference type="NCBI Taxonomy" id="905011"/>
    <lineage>
        <taxon>Bacteria</taxon>
        <taxon>Bacillati</taxon>
        <taxon>Bacillota</taxon>
        <taxon>Clostridia</taxon>
        <taxon>Eubacteriales</taxon>
        <taxon>Oscillospiraceae</taxon>
        <taxon>Anaerotruncus</taxon>
        <taxon>environmental samples</taxon>
    </lineage>
</organism>
<dbReference type="NCBIfam" id="NF009466">
    <property type="entry name" value="PRK12826.1-2"/>
    <property type="match status" value="1"/>
</dbReference>
<keyword evidence="3" id="KW-0443">Lipid metabolism</keyword>
<dbReference type="PRINTS" id="PR00081">
    <property type="entry name" value="GDHRDH"/>
</dbReference>
<dbReference type="FunFam" id="3.40.50.720:FF:000173">
    <property type="entry name" value="3-oxoacyl-[acyl-carrier protein] reductase"/>
    <property type="match status" value="1"/>
</dbReference>
<gene>
    <name evidence="4" type="primary">fabG_3</name>
    <name evidence="4" type="ORF">SAMEA3545359_02733</name>
</gene>
<dbReference type="Gene3D" id="3.40.50.720">
    <property type="entry name" value="NAD(P)-binding Rossmann-like Domain"/>
    <property type="match status" value="1"/>
</dbReference>
<keyword evidence="2 4" id="KW-0560">Oxidoreductase</keyword>
<proteinExistence type="inferred from homology"/>
<dbReference type="NCBIfam" id="NF047420">
    <property type="entry name" value="EF_P_mod_YmfI"/>
    <property type="match status" value="1"/>
</dbReference>
<dbReference type="NCBIfam" id="NF005559">
    <property type="entry name" value="PRK07231.1"/>
    <property type="match status" value="1"/>
</dbReference>
<sequence length="244" mass="25746">MDKTVLVTGGSRGIGAATALLFGKKGYRVAINYCQSPDRAQQVKQQIEAIGGTAACFGADVADKKQVQTLFAAVEKELGPVDVLVNNAAVARQELFQQVSEGDYRRMMGVNLDGAVFCCQRALPHMIGRQWGKIVNLSSVWGLAGASCEVVYATTKAALIGLTKSLAKELGPSGIQVNCVAPGVIDTEMNGNLSPQDLQELADETPLCRLGTPQDVANCILFLCSDEASFVTGQVLSPGGGFYL</sequence>
<dbReference type="GO" id="GO:0004316">
    <property type="term" value="F:3-oxoacyl-[acyl-carrier-protein] reductase (NADPH) activity"/>
    <property type="evidence" value="ECO:0007669"/>
    <property type="project" value="UniProtKB-EC"/>
</dbReference>
<evidence type="ECO:0000256" key="1">
    <source>
        <dbReference type="ARBA" id="ARBA00006484"/>
    </source>
</evidence>
<dbReference type="EMBL" id="FMHG01000004">
    <property type="protein sequence ID" value="SCJ90539.1"/>
    <property type="molecule type" value="Genomic_DNA"/>
</dbReference>
<dbReference type="GO" id="GO:0008202">
    <property type="term" value="P:steroid metabolic process"/>
    <property type="evidence" value="ECO:0007669"/>
    <property type="project" value="UniProtKB-KW"/>
</dbReference>
<dbReference type="PANTHER" id="PTHR42879">
    <property type="entry name" value="3-OXOACYL-(ACYL-CARRIER-PROTEIN) REDUCTASE"/>
    <property type="match status" value="1"/>
</dbReference>
<accession>A0A1C6K838</accession>
<dbReference type="InterPro" id="IPR050259">
    <property type="entry name" value="SDR"/>
</dbReference>
<dbReference type="AlphaFoldDB" id="A0A1C6K838"/>
<dbReference type="InterPro" id="IPR002347">
    <property type="entry name" value="SDR_fam"/>
</dbReference>
<name>A0A1C6K838_9FIRM</name>
<dbReference type="GO" id="GO:0032787">
    <property type="term" value="P:monocarboxylic acid metabolic process"/>
    <property type="evidence" value="ECO:0007669"/>
    <property type="project" value="UniProtKB-ARBA"/>
</dbReference>
<evidence type="ECO:0000313" key="4">
    <source>
        <dbReference type="EMBL" id="SCJ90539.1"/>
    </source>
</evidence>
<dbReference type="PROSITE" id="PS00061">
    <property type="entry name" value="ADH_SHORT"/>
    <property type="match status" value="1"/>
</dbReference>
<dbReference type="Pfam" id="PF13561">
    <property type="entry name" value="adh_short_C2"/>
    <property type="match status" value="1"/>
</dbReference>